<accession>A0AAW2TC44</accession>
<dbReference type="EMBL" id="JACGWN010000015">
    <property type="protein sequence ID" value="KAL0402128.1"/>
    <property type="molecule type" value="Genomic_DNA"/>
</dbReference>
<proteinExistence type="predicted"/>
<dbReference type="PANTHER" id="PTHR10775">
    <property type="entry name" value="OS08G0208400 PROTEIN"/>
    <property type="match status" value="1"/>
</dbReference>
<sequence>MDYCKFCGEVRYKPTREQNPSFKKTPYAILRYLPLTPRLQRLYASEATAEHMTWHTNHQTKEGSMCHLSGAEAFCPNISQFYSRPIMLDWVWRHFNPAQRIIDGSRWIEVTYHLKKAIPTPKVATVNQTCDLYDPNGIQLVVDLSVTHQSGAGTSCLANDESDDEDDEHGKDSFEGYETE</sequence>
<reference evidence="2" key="1">
    <citation type="submission" date="2020-06" db="EMBL/GenBank/DDBJ databases">
        <authorList>
            <person name="Li T."/>
            <person name="Hu X."/>
            <person name="Zhang T."/>
            <person name="Song X."/>
            <person name="Zhang H."/>
            <person name="Dai N."/>
            <person name="Sheng W."/>
            <person name="Hou X."/>
            <person name="Wei L."/>
        </authorList>
    </citation>
    <scope>NUCLEOTIDE SEQUENCE</scope>
    <source>
        <strain evidence="2">KEN1</strain>
        <tissue evidence="2">Leaf</tissue>
    </source>
</reference>
<dbReference type="AlphaFoldDB" id="A0AAW2TC44"/>
<name>A0AAW2TC44_9LAMI</name>
<gene>
    <name evidence="2" type="ORF">Slati_4242700</name>
</gene>
<evidence type="ECO:0000256" key="1">
    <source>
        <dbReference type="SAM" id="MobiDB-lite"/>
    </source>
</evidence>
<feature type="region of interest" description="Disordered" evidence="1">
    <location>
        <begin position="153"/>
        <end position="180"/>
    </location>
</feature>
<comment type="caution">
    <text evidence="2">The sequence shown here is derived from an EMBL/GenBank/DDBJ whole genome shotgun (WGS) entry which is preliminary data.</text>
</comment>
<reference evidence="2" key="2">
    <citation type="journal article" date="2024" name="Plant">
        <title>Genomic evolution and insights into agronomic trait innovations of Sesamum species.</title>
        <authorList>
            <person name="Miao H."/>
            <person name="Wang L."/>
            <person name="Qu L."/>
            <person name="Liu H."/>
            <person name="Sun Y."/>
            <person name="Le M."/>
            <person name="Wang Q."/>
            <person name="Wei S."/>
            <person name="Zheng Y."/>
            <person name="Lin W."/>
            <person name="Duan Y."/>
            <person name="Cao H."/>
            <person name="Xiong S."/>
            <person name="Wang X."/>
            <person name="Wei L."/>
            <person name="Li C."/>
            <person name="Ma Q."/>
            <person name="Ju M."/>
            <person name="Zhao R."/>
            <person name="Li G."/>
            <person name="Mu C."/>
            <person name="Tian Q."/>
            <person name="Mei H."/>
            <person name="Zhang T."/>
            <person name="Gao T."/>
            <person name="Zhang H."/>
        </authorList>
    </citation>
    <scope>NUCLEOTIDE SEQUENCE</scope>
    <source>
        <strain evidence="2">KEN1</strain>
    </source>
</reference>
<protein>
    <submittedName>
        <fullName evidence="2">Uncharacterized protein</fullName>
    </submittedName>
</protein>
<evidence type="ECO:0000313" key="2">
    <source>
        <dbReference type="EMBL" id="KAL0402128.1"/>
    </source>
</evidence>
<dbReference type="PANTHER" id="PTHR10775:SF185">
    <property type="entry name" value="OS08G0208400 PROTEIN"/>
    <property type="match status" value="1"/>
</dbReference>
<organism evidence="2">
    <name type="scientific">Sesamum latifolium</name>
    <dbReference type="NCBI Taxonomy" id="2727402"/>
    <lineage>
        <taxon>Eukaryota</taxon>
        <taxon>Viridiplantae</taxon>
        <taxon>Streptophyta</taxon>
        <taxon>Embryophyta</taxon>
        <taxon>Tracheophyta</taxon>
        <taxon>Spermatophyta</taxon>
        <taxon>Magnoliopsida</taxon>
        <taxon>eudicotyledons</taxon>
        <taxon>Gunneridae</taxon>
        <taxon>Pentapetalae</taxon>
        <taxon>asterids</taxon>
        <taxon>lamiids</taxon>
        <taxon>Lamiales</taxon>
        <taxon>Pedaliaceae</taxon>
        <taxon>Sesamum</taxon>
    </lineage>
</organism>